<gene>
    <name evidence="1" type="ORF">GCM10023215_50200</name>
</gene>
<dbReference type="EMBL" id="BAABIC010000020">
    <property type="protein sequence ID" value="GAA4704473.1"/>
    <property type="molecule type" value="Genomic_DNA"/>
</dbReference>
<accession>A0ABP8XD86</accession>
<organism evidence="1 2">
    <name type="scientific">Pseudonocardia yuanmonensis</name>
    <dbReference type="NCBI Taxonomy" id="1095914"/>
    <lineage>
        <taxon>Bacteria</taxon>
        <taxon>Bacillati</taxon>
        <taxon>Actinomycetota</taxon>
        <taxon>Actinomycetes</taxon>
        <taxon>Pseudonocardiales</taxon>
        <taxon>Pseudonocardiaceae</taxon>
        <taxon>Pseudonocardia</taxon>
    </lineage>
</organism>
<reference evidence="2" key="1">
    <citation type="journal article" date="2019" name="Int. J. Syst. Evol. Microbiol.">
        <title>The Global Catalogue of Microorganisms (GCM) 10K type strain sequencing project: providing services to taxonomists for standard genome sequencing and annotation.</title>
        <authorList>
            <consortium name="The Broad Institute Genomics Platform"/>
            <consortium name="The Broad Institute Genome Sequencing Center for Infectious Disease"/>
            <person name="Wu L."/>
            <person name="Ma J."/>
        </authorList>
    </citation>
    <scope>NUCLEOTIDE SEQUENCE [LARGE SCALE GENOMIC DNA]</scope>
    <source>
        <strain evidence="2">JCM 18055</strain>
    </source>
</reference>
<dbReference type="Gene3D" id="1.25.10.10">
    <property type="entry name" value="Leucine-rich Repeat Variant"/>
    <property type="match status" value="1"/>
</dbReference>
<dbReference type="SUPFAM" id="SSF48371">
    <property type="entry name" value="ARM repeat"/>
    <property type="match status" value="1"/>
</dbReference>
<evidence type="ECO:0008006" key="3">
    <source>
        <dbReference type="Google" id="ProtNLM"/>
    </source>
</evidence>
<dbReference type="InterPro" id="IPR011989">
    <property type="entry name" value="ARM-like"/>
</dbReference>
<sequence>MTARVDDDLRRALTDVGSSDRGVQNAAYQALTAATDGPVAWAYEAWDELVAGLRDRDNHVRAIAAQLLCNLAKSDPEERIVRDFPALLEVTRDDRFVTARHCLQSLWKVGALGGTPLDTYREGLVARFAECRAEKNWSLIRHDIVCSLRDVHEATGDETVRATALELIDSEDDPKYRKKYAGVWKAQRAGRTA</sequence>
<evidence type="ECO:0000313" key="2">
    <source>
        <dbReference type="Proteomes" id="UP001500325"/>
    </source>
</evidence>
<evidence type="ECO:0000313" key="1">
    <source>
        <dbReference type="EMBL" id="GAA4704473.1"/>
    </source>
</evidence>
<keyword evidence="2" id="KW-1185">Reference proteome</keyword>
<protein>
    <recommendedName>
        <fullName evidence="3">HEAT repeat protein</fullName>
    </recommendedName>
</protein>
<comment type="caution">
    <text evidence="1">The sequence shown here is derived from an EMBL/GenBank/DDBJ whole genome shotgun (WGS) entry which is preliminary data.</text>
</comment>
<name>A0ABP8XD86_9PSEU</name>
<proteinExistence type="predicted"/>
<dbReference type="InterPro" id="IPR016024">
    <property type="entry name" value="ARM-type_fold"/>
</dbReference>
<dbReference type="Proteomes" id="UP001500325">
    <property type="component" value="Unassembled WGS sequence"/>
</dbReference>